<reference evidence="2 3" key="1">
    <citation type="submission" date="2019-01" db="EMBL/GenBank/DDBJ databases">
        <title>A draft genome assembly of the solar-powered sea slug Elysia chlorotica.</title>
        <authorList>
            <person name="Cai H."/>
            <person name="Li Q."/>
            <person name="Fang X."/>
            <person name="Li J."/>
            <person name="Curtis N.E."/>
            <person name="Altenburger A."/>
            <person name="Shibata T."/>
            <person name="Feng M."/>
            <person name="Maeda T."/>
            <person name="Schwartz J.A."/>
            <person name="Shigenobu S."/>
            <person name="Lundholm N."/>
            <person name="Nishiyama T."/>
            <person name="Yang H."/>
            <person name="Hasebe M."/>
            <person name="Li S."/>
            <person name="Pierce S.K."/>
            <person name="Wang J."/>
        </authorList>
    </citation>
    <scope>NUCLEOTIDE SEQUENCE [LARGE SCALE GENOMIC DNA]</scope>
    <source>
        <strain evidence="2">EC2010</strain>
        <tissue evidence="2">Whole organism of an adult</tissue>
    </source>
</reference>
<gene>
    <name evidence="2" type="ORF">EGW08_000082</name>
</gene>
<accession>A0A3S1BUZ7</accession>
<keyword evidence="3" id="KW-1185">Reference proteome</keyword>
<feature type="non-terminal residue" evidence="2">
    <location>
        <position position="250"/>
    </location>
</feature>
<keyword evidence="1" id="KW-0732">Signal</keyword>
<evidence type="ECO:0000313" key="3">
    <source>
        <dbReference type="Proteomes" id="UP000271974"/>
    </source>
</evidence>
<evidence type="ECO:0000256" key="1">
    <source>
        <dbReference type="SAM" id="SignalP"/>
    </source>
</evidence>
<feature type="chain" id="PRO_5018530260" evidence="1">
    <location>
        <begin position="21"/>
        <end position="250"/>
    </location>
</feature>
<proteinExistence type="predicted"/>
<dbReference type="EMBL" id="RQTK01000001">
    <property type="protein sequence ID" value="RUS92229.1"/>
    <property type="molecule type" value="Genomic_DNA"/>
</dbReference>
<comment type="caution">
    <text evidence="2">The sequence shown here is derived from an EMBL/GenBank/DDBJ whole genome shotgun (WGS) entry which is preliminary data.</text>
</comment>
<organism evidence="2 3">
    <name type="scientific">Elysia chlorotica</name>
    <name type="common">Eastern emerald elysia</name>
    <name type="synonym">Sea slug</name>
    <dbReference type="NCBI Taxonomy" id="188477"/>
    <lineage>
        <taxon>Eukaryota</taxon>
        <taxon>Metazoa</taxon>
        <taxon>Spiralia</taxon>
        <taxon>Lophotrochozoa</taxon>
        <taxon>Mollusca</taxon>
        <taxon>Gastropoda</taxon>
        <taxon>Heterobranchia</taxon>
        <taxon>Euthyneura</taxon>
        <taxon>Panpulmonata</taxon>
        <taxon>Sacoglossa</taxon>
        <taxon>Placobranchoidea</taxon>
        <taxon>Plakobranchidae</taxon>
        <taxon>Elysia</taxon>
    </lineage>
</organism>
<name>A0A3S1BUZ7_ELYCH</name>
<protein>
    <submittedName>
        <fullName evidence="2">Uncharacterized protein</fullName>
    </submittedName>
</protein>
<dbReference type="OrthoDB" id="10051175at2759"/>
<evidence type="ECO:0000313" key="2">
    <source>
        <dbReference type="EMBL" id="RUS92229.1"/>
    </source>
</evidence>
<dbReference type="Proteomes" id="UP000271974">
    <property type="component" value="Unassembled WGS sequence"/>
</dbReference>
<sequence>MYRDLVLGVLITLQVTQVTSQCYFSIDTSGLYNLTVSTKPWWLSSGPFAFSSGGQWLSTEDGTLAVSNISTLTAGDDVLGNYTETTWRIFHPSSDATMEAAIRSYDTNDSFVMFVQRFPNGLQKSATHPNKTISAFPSFRLDNQSEKGPGKLGYLSWGSYMLGDMDKKAGVLGPNATFNDGLDGSGPLVIFDQKGHALVLSPFNNFMAASVWQDDHAPLLDWGIMGGVDSLPPGFEHKTLAFCSNDGIGH</sequence>
<dbReference type="STRING" id="188477.A0A3S1BUZ7"/>
<dbReference type="AlphaFoldDB" id="A0A3S1BUZ7"/>
<feature type="signal peptide" evidence="1">
    <location>
        <begin position="1"/>
        <end position="20"/>
    </location>
</feature>